<accession>A0A7C9UWB1</accession>
<evidence type="ECO:0000313" key="3">
    <source>
        <dbReference type="Proteomes" id="UP000480684"/>
    </source>
</evidence>
<feature type="signal peptide" evidence="1">
    <location>
        <begin position="1"/>
        <end position="25"/>
    </location>
</feature>
<dbReference type="RefSeq" id="WP_163679087.1">
    <property type="nucleotide sequence ID" value="NZ_JAAIYP010000037.1"/>
</dbReference>
<proteinExistence type="predicted"/>
<comment type="caution">
    <text evidence="2">The sequence shown here is derived from an EMBL/GenBank/DDBJ whole genome shotgun (WGS) entry which is preliminary data.</text>
</comment>
<evidence type="ECO:0008006" key="4">
    <source>
        <dbReference type="Google" id="ProtNLM"/>
    </source>
</evidence>
<sequence>MMKRLFVLGLLLTVAACSQYQLVPAGNVKFVDDGATTSTPVAWNGHNTESLYTWTQDGPLLENMLFHINVKDGKTLTKGLDVERTFDPLAVLFGTVPDEVSYRFNKAMTEPEIMDLFTASYARIFGSPVTATNLRPATLGGEPGFRFEYAFTGKDEVRRIGIAVGAVVDSKLTLVHYYGTEMYHFQKHRDDAEQVIAAFRFDKKS</sequence>
<gene>
    <name evidence="2" type="ORF">G4223_10760</name>
</gene>
<name>A0A7C9UWB1_9PROT</name>
<dbReference type="Proteomes" id="UP000480684">
    <property type="component" value="Unassembled WGS sequence"/>
</dbReference>
<evidence type="ECO:0000256" key="1">
    <source>
        <dbReference type="SAM" id="SignalP"/>
    </source>
</evidence>
<protein>
    <recommendedName>
        <fullName evidence="4">DUF1795 domain-containing protein</fullName>
    </recommendedName>
</protein>
<organism evidence="2 3">
    <name type="scientific">Magnetospirillum aberrantis SpK</name>
    <dbReference type="NCBI Taxonomy" id="908842"/>
    <lineage>
        <taxon>Bacteria</taxon>
        <taxon>Pseudomonadati</taxon>
        <taxon>Pseudomonadota</taxon>
        <taxon>Alphaproteobacteria</taxon>
        <taxon>Rhodospirillales</taxon>
        <taxon>Rhodospirillaceae</taxon>
        <taxon>Magnetospirillum</taxon>
    </lineage>
</organism>
<dbReference type="AlphaFoldDB" id="A0A7C9UWB1"/>
<evidence type="ECO:0000313" key="2">
    <source>
        <dbReference type="EMBL" id="NFV80589.1"/>
    </source>
</evidence>
<keyword evidence="1" id="KW-0732">Signal</keyword>
<keyword evidence="3" id="KW-1185">Reference proteome</keyword>
<dbReference type="PROSITE" id="PS51257">
    <property type="entry name" value="PROKAR_LIPOPROTEIN"/>
    <property type="match status" value="1"/>
</dbReference>
<feature type="chain" id="PRO_5028860011" description="DUF1795 domain-containing protein" evidence="1">
    <location>
        <begin position="26"/>
        <end position="205"/>
    </location>
</feature>
<reference evidence="2 3" key="1">
    <citation type="submission" date="2020-02" db="EMBL/GenBank/DDBJ databases">
        <authorList>
            <person name="Dziuba M."/>
            <person name="Kuznetsov B."/>
            <person name="Mardanov A."/>
            <person name="Ravin N."/>
            <person name="Grouzdev D."/>
        </authorList>
    </citation>
    <scope>NUCLEOTIDE SEQUENCE [LARGE SCALE GENOMIC DNA]</scope>
    <source>
        <strain evidence="2 3">SpK</strain>
    </source>
</reference>
<dbReference type="EMBL" id="JAAIYP010000037">
    <property type="protein sequence ID" value="NFV80589.1"/>
    <property type="molecule type" value="Genomic_DNA"/>
</dbReference>